<organism evidence="1 2">
    <name type="scientific">Eumeta variegata</name>
    <name type="common">Bagworm moth</name>
    <name type="synonym">Eumeta japonica</name>
    <dbReference type="NCBI Taxonomy" id="151549"/>
    <lineage>
        <taxon>Eukaryota</taxon>
        <taxon>Metazoa</taxon>
        <taxon>Ecdysozoa</taxon>
        <taxon>Arthropoda</taxon>
        <taxon>Hexapoda</taxon>
        <taxon>Insecta</taxon>
        <taxon>Pterygota</taxon>
        <taxon>Neoptera</taxon>
        <taxon>Endopterygota</taxon>
        <taxon>Lepidoptera</taxon>
        <taxon>Glossata</taxon>
        <taxon>Ditrysia</taxon>
        <taxon>Tineoidea</taxon>
        <taxon>Psychidae</taxon>
        <taxon>Oiketicinae</taxon>
        <taxon>Eumeta</taxon>
    </lineage>
</organism>
<gene>
    <name evidence="1" type="ORF">EVAR_29772_1</name>
</gene>
<accession>A0A4C1WVM1</accession>
<dbReference type="AlphaFoldDB" id="A0A4C1WVM1"/>
<keyword evidence="2" id="KW-1185">Reference proteome</keyword>
<name>A0A4C1WVM1_EUMVA</name>
<protein>
    <submittedName>
        <fullName evidence="1">Uncharacterized protein</fullName>
    </submittedName>
</protein>
<reference evidence="1 2" key="1">
    <citation type="journal article" date="2019" name="Commun. Biol.">
        <title>The bagworm genome reveals a unique fibroin gene that provides high tensile strength.</title>
        <authorList>
            <person name="Kono N."/>
            <person name="Nakamura H."/>
            <person name="Ohtoshi R."/>
            <person name="Tomita M."/>
            <person name="Numata K."/>
            <person name="Arakawa K."/>
        </authorList>
    </citation>
    <scope>NUCLEOTIDE SEQUENCE [LARGE SCALE GENOMIC DNA]</scope>
</reference>
<sequence length="106" mass="12227">MLMKRVMSDLMLHILTTLKKNPRCCTPFPCEPSAVYKVRTLKRGGGGGGTRHDGLRSRRCVRRDVPHEINETFKNNSKKSENRIARKQMTQNNEYIHDSASQLKWA</sequence>
<evidence type="ECO:0000313" key="2">
    <source>
        <dbReference type="Proteomes" id="UP000299102"/>
    </source>
</evidence>
<dbReference type="Proteomes" id="UP000299102">
    <property type="component" value="Unassembled WGS sequence"/>
</dbReference>
<evidence type="ECO:0000313" key="1">
    <source>
        <dbReference type="EMBL" id="GBP54930.1"/>
    </source>
</evidence>
<comment type="caution">
    <text evidence="1">The sequence shown here is derived from an EMBL/GenBank/DDBJ whole genome shotgun (WGS) entry which is preliminary data.</text>
</comment>
<dbReference type="EMBL" id="BGZK01000657">
    <property type="protein sequence ID" value="GBP54930.1"/>
    <property type="molecule type" value="Genomic_DNA"/>
</dbReference>
<proteinExistence type="predicted"/>